<evidence type="ECO:0000256" key="1">
    <source>
        <dbReference type="SAM" id="Phobius"/>
    </source>
</evidence>
<evidence type="ECO:0008006" key="4">
    <source>
        <dbReference type="Google" id="ProtNLM"/>
    </source>
</evidence>
<feature type="transmembrane region" description="Helical" evidence="1">
    <location>
        <begin position="201"/>
        <end position="222"/>
    </location>
</feature>
<keyword evidence="1" id="KW-0472">Membrane</keyword>
<dbReference type="EMBL" id="JAFHKR010000038">
    <property type="protein sequence ID" value="MBN3554191.1"/>
    <property type="molecule type" value="Genomic_DNA"/>
</dbReference>
<keyword evidence="1" id="KW-0812">Transmembrane</keyword>
<dbReference type="RefSeq" id="WP_205725235.1">
    <property type="nucleotide sequence ID" value="NZ_JAFHKR010000038.1"/>
</dbReference>
<accession>A0ABS2ZNH8</accession>
<comment type="caution">
    <text evidence="2">The sequence shown here is derived from an EMBL/GenBank/DDBJ whole genome shotgun (WGS) entry which is preliminary data.</text>
</comment>
<gene>
    <name evidence="2" type="ORF">JYA63_07950</name>
</gene>
<evidence type="ECO:0000313" key="2">
    <source>
        <dbReference type="EMBL" id="MBN3554191.1"/>
    </source>
</evidence>
<sequence length="224" mass="25641">MSLLENESIKRILIRFKKLFFVLLLLPIIFAGLGYFLGMNEEATYTAKAEIRLGEFIASSQFTNVGEVQDLLKNENYLSNLNVTDDPIELASKTNPIIKPRKVIELSYSSDSKKESEKVLQKLVNAFLKDSNDVVNDKNDISYMEWKDILEGQIKELEDSNDANKTAEISDRKEDLEKLRPTQIEKDVYVEETNNNPLRKAILGFLVGLMFSISILLFPEVIRK</sequence>
<feature type="transmembrane region" description="Helical" evidence="1">
    <location>
        <begin position="20"/>
        <end position="38"/>
    </location>
</feature>
<proteinExistence type="predicted"/>
<keyword evidence="1" id="KW-1133">Transmembrane helix</keyword>
<reference evidence="2 3" key="1">
    <citation type="submission" date="2021-01" db="EMBL/GenBank/DDBJ databases">
        <title>Genome Sequencing of Type Strains.</title>
        <authorList>
            <person name="Lemaire J.F."/>
            <person name="Inderbitzin P."/>
            <person name="Collins S.B."/>
            <person name="Wespe N."/>
            <person name="Knight-Connoni V."/>
        </authorList>
    </citation>
    <scope>NUCLEOTIDE SEQUENCE [LARGE SCALE GENOMIC DNA]</scope>
    <source>
        <strain evidence="2 3">DSM 23009</strain>
    </source>
</reference>
<dbReference type="Proteomes" id="UP001296923">
    <property type="component" value="Unassembled WGS sequence"/>
</dbReference>
<protein>
    <recommendedName>
        <fullName evidence="4">Polysaccharide chain length determinant N-terminal domain-containing protein</fullName>
    </recommendedName>
</protein>
<keyword evidence="3" id="KW-1185">Reference proteome</keyword>
<evidence type="ECO:0000313" key="3">
    <source>
        <dbReference type="Proteomes" id="UP001296923"/>
    </source>
</evidence>
<organism evidence="2 3">
    <name type="scientific">Fictibacillus nanhaiensis</name>
    <dbReference type="NCBI Taxonomy" id="742169"/>
    <lineage>
        <taxon>Bacteria</taxon>
        <taxon>Bacillati</taxon>
        <taxon>Bacillota</taxon>
        <taxon>Bacilli</taxon>
        <taxon>Bacillales</taxon>
        <taxon>Fictibacillaceae</taxon>
        <taxon>Fictibacillus</taxon>
    </lineage>
</organism>
<name>A0ABS2ZNH8_9BACL</name>